<name>A0A347W876_9PROT</name>
<feature type="transmembrane region" description="Helical" evidence="1">
    <location>
        <begin position="92"/>
        <end position="112"/>
    </location>
</feature>
<dbReference type="AlphaFoldDB" id="A0A347W876"/>
<dbReference type="InterPro" id="IPR037185">
    <property type="entry name" value="EmrE-like"/>
</dbReference>
<keyword evidence="1" id="KW-0812">Transmembrane</keyword>
<dbReference type="EMBL" id="CP023036">
    <property type="protein sequence ID" value="AXY21069.1"/>
    <property type="molecule type" value="Genomic_DNA"/>
</dbReference>
<dbReference type="KEGG" id="ksc:CD178_00242"/>
<feature type="transmembrane region" description="Helical" evidence="1">
    <location>
        <begin position="212"/>
        <end position="234"/>
    </location>
</feature>
<evidence type="ECO:0000313" key="3">
    <source>
        <dbReference type="Proteomes" id="UP000264120"/>
    </source>
</evidence>
<feature type="transmembrane region" description="Helical" evidence="1">
    <location>
        <begin position="246"/>
        <end position="267"/>
    </location>
</feature>
<dbReference type="RefSeq" id="WP_118962325.1">
    <property type="nucleotide sequence ID" value="NZ_CALCQY010000003.1"/>
</dbReference>
<organism evidence="2 3">
    <name type="scientific">Komagataeibacter saccharivorans</name>
    <dbReference type="NCBI Taxonomy" id="265959"/>
    <lineage>
        <taxon>Bacteria</taxon>
        <taxon>Pseudomonadati</taxon>
        <taxon>Pseudomonadota</taxon>
        <taxon>Alphaproteobacteria</taxon>
        <taxon>Acetobacterales</taxon>
        <taxon>Acetobacteraceae</taxon>
        <taxon>Komagataeibacter</taxon>
    </lineage>
</organism>
<dbReference type="InterPro" id="IPR032713">
    <property type="entry name" value="EmrE"/>
</dbReference>
<dbReference type="OrthoDB" id="3457556at2"/>
<evidence type="ECO:0000256" key="1">
    <source>
        <dbReference type="SAM" id="Phobius"/>
    </source>
</evidence>
<dbReference type="SUPFAM" id="SSF103481">
    <property type="entry name" value="Multidrug resistance efflux transporter EmrE"/>
    <property type="match status" value="1"/>
</dbReference>
<keyword evidence="3" id="KW-1185">Reference proteome</keyword>
<proteinExistence type="predicted"/>
<feature type="transmembrane region" description="Helical" evidence="1">
    <location>
        <begin position="306"/>
        <end position="324"/>
    </location>
</feature>
<accession>A0A347W876</accession>
<feature type="transmembrane region" description="Helical" evidence="1">
    <location>
        <begin position="119"/>
        <end position="139"/>
    </location>
</feature>
<gene>
    <name evidence="2" type="ORF">CD178_00242</name>
</gene>
<sequence>MPATAVPLPSACAPAPTAPSLVRVMMLGIAAGGLFSLTFILNRLMSMEGGHWAWSAALRYLDTAILLTAWLLVRRGPAFVSRVFALYRARPIVWLLAGGSGYGVTYSCFCYAAAHTPAWMLSTTWQLTILASPIVMLAFGARVPLRGVVSLAVIAAGVMIVNATRVQDGASMGQVVAGILPVIVAAFTYPLGNQMLSHARHDRNLPGGDILADPAVSVLLLTLGALPVFAAVVLGSAPPPPTAGQILDTALVALVAGCGGMTLFIYARNMSSDPMRIAAVDATQASEMFFALAGDTLFLGAPLPGAMAWTGIAAVLCGLIAFTVQGQAKQVLDTDATYPEP</sequence>
<protein>
    <recommendedName>
        <fullName evidence="4">EamA-like transporter family protein</fullName>
    </recommendedName>
</protein>
<feature type="transmembrane region" description="Helical" evidence="1">
    <location>
        <begin position="20"/>
        <end position="40"/>
    </location>
</feature>
<evidence type="ECO:0000313" key="2">
    <source>
        <dbReference type="EMBL" id="AXY21069.1"/>
    </source>
</evidence>
<reference evidence="2 3" key="1">
    <citation type="submission" date="2017-08" db="EMBL/GenBank/DDBJ databases">
        <title>Complete genome sequence of Gluconacetobacter saccharivorans CV1 isolated from Fermented Vinegar.</title>
        <authorList>
            <person name="Kim S.-Y."/>
        </authorList>
    </citation>
    <scope>NUCLEOTIDE SEQUENCE [LARGE SCALE GENOMIC DNA]</scope>
    <source>
        <strain evidence="2 3">CV1</strain>
    </source>
</reference>
<feature type="transmembrane region" description="Helical" evidence="1">
    <location>
        <begin position="175"/>
        <end position="192"/>
    </location>
</feature>
<keyword evidence="1" id="KW-1133">Transmembrane helix</keyword>
<feature type="transmembrane region" description="Helical" evidence="1">
    <location>
        <begin position="145"/>
        <end position="163"/>
    </location>
</feature>
<dbReference type="Proteomes" id="UP000264120">
    <property type="component" value="Chromosome"/>
</dbReference>
<keyword evidence="1" id="KW-0472">Membrane</keyword>
<evidence type="ECO:0008006" key="4">
    <source>
        <dbReference type="Google" id="ProtNLM"/>
    </source>
</evidence>
<dbReference type="Pfam" id="PF13536">
    <property type="entry name" value="EmrE"/>
    <property type="match status" value="1"/>
</dbReference>